<evidence type="ECO:0000259" key="7">
    <source>
        <dbReference type="Pfam" id="PF04321"/>
    </source>
</evidence>
<feature type="domain" description="RmlD-like substrate binding" evidence="7">
    <location>
        <begin position="19"/>
        <end position="274"/>
    </location>
</feature>
<evidence type="ECO:0000313" key="8">
    <source>
        <dbReference type="EMBL" id="MBO2011288.1"/>
    </source>
</evidence>
<reference evidence="8 9" key="1">
    <citation type="submission" date="2021-03" db="EMBL/GenBank/DDBJ databases">
        <authorList>
            <person name="Kim M.K."/>
        </authorList>
    </citation>
    <scope>NUCLEOTIDE SEQUENCE [LARGE SCALE GENOMIC DNA]</scope>
    <source>
        <strain evidence="8 9">BT442</strain>
    </source>
</reference>
<comment type="similarity">
    <text evidence="2 6">Belongs to the dTDP-4-dehydrorhamnose reductase family.</text>
</comment>
<dbReference type="PANTHER" id="PTHR10491">
    <property type="entry name" value="DTDP-4-DEHYDRORHAMNOSE REDUCTASE"/>
    <property type="match status" value="1"/>
</dbReference>
<dbReference type="SUPFAM" id="SSF51735">
    <property type="entry name" value="NAD(P)-binding Rossmann-fold domains"/>
    <property type="match status" value="1"/>
</dbReference>
<evidence type="ECO:0000313" key="9">
    <source>
        <dbReference type="Proteomes" id="UP000664369"/>
    </source>
</evidence>
<dbReference type="Gene3D" id="3.90.25.10">
    <property type="entry name" value="UDP-galactose 4-epimerase, domain 1"/>
    <property type="match status" value="1"/>
</dbReference>
<dbReference type="InterPro" id="IPR029903">
    <property type="entry name" value="RmlD-like-bd"/>
</dbReference>
<sequence>MKNTHSTSEPAQLPAAPPLLITGKNGTLGQAFQTLCQLRGLEAVCLSRAELDITDEAAIAQALRRYQPWAVINTAGYVRVDDAETDAARCYRENATGPALLAQACAAQDIPFLTFSSDLVFDGGQARAYLESDRAHPLNVYGHSKLLAEQAVLTRHPRALVVRTSAFFSAWDSHNFVHHALAAARSGQPFAAADNVAITPTYVPDLVNTALDLLLDAERGIWHLTNQGTYTWAELARLAVGTAGLDAACVVPRPLAAFGWAATRPHYSALSSQQGLLLPTVESGLHRYLADEQRLRTIEPIAALVA</sequence>
<name>A0ABS3QJW1_9BACT</name>
<protein>
    <recommendedName>
        <fullName evidence="4 6">dTDP-4-dehydrorhamnose reductase</fullName>
        <ecNumber evidence="3 6">1.1.1.133</ecNumber>
    </recommendedName>
</protein>
<dbReference type="Pfam" id="PF04321">
    <property type="entry name" value="RmlD_sub_bind"/>
    <property type="match status" value="1"/>
</dbReference>
<proteinExistence type="inferred from homology"/>
<comment type="catalytic activity">
    <reaction evidence="5">
        <text>dTDP-beta-L-rhamnose + NADP(+) = dTDP-4-dehydro-beta-L-rhamnose + NADPH + H(+)</text>
        <dbReference type="Rhea" id="RHEA:21796"/>
        <dbReference type="ChEBI" id="CHEBI:15378"/>
        <dbReference type="ChEBI" id="CHEBI:57510"/>
        <dbReference type="ChEBI" id="CHEBI:57783"/>
        <dbReference type="ChEBI" id="CHEBI:58349"/>
        <dbReference type="ChEBI" id="CHEBI:62830"/>
        <dbReference type="EC" id="1.1.1.133"/>
    </reaction>
</comment>
<gene>
    <name evidence="8" type="ORF">J4E00_19650</name>
</gene>
<evidence type="ECO:0000256" key="3">
    <source>
        <dbReference type="ARBA" id="ARBA00012929"/>
    </source>
</evidence>
<keyword evidence="9" id="KW-1185">Reference proteome</keyword>
<evidence type="ECO:0000256" key="4">
    <source>
        <dbReference type="ARBA" id="ARBA00017099"/>
    </source>
</evidence>
<comment type="function">
    <text evidence="6">Catalyzes the reduction of dTDP-6-deoxy-L-lyxo-4-hexulose to yield dTDP-L-rhamnose.</text>
</comment>
<keyword evidence="6" id="KW-0521">NADP</keyword>
<evidence type="ECO:0000256" key="2">
    <source>
        <dbReference type="ARBA" id="ARBA00010944"/>
    </source>
</evidence>
<dbReference type="PANTHER" id="PTHR10491:SF4">
    <property type="entry name" value="METHIONINE ADENOSYLTRANSFERASE 2 SUBUNIT BETA"/>
    <property type="match status" value="1"/>
</dbReference>
<dbReference type="InterPro" id="IPR036291">
    <property type="entry name" value="NAD(P)-bd_dom_sf"/>
</dbReference>
<comment type="caution">
    <text evidence="8">The sequence shown here is derived from an EMBL/GenBank/DDBJ whole genome shotgun (WGS) entry which is preliminary data.</text>
</comment>
<dbReference type="Gene3D" id="3.40.50.720">
    <property type="entry name" value="NAD(P)-binding Rossmann-like Domain"/>
    <property type="match status" value="1"/>
</dbReference>
<evidence type="ECO:0000256" key="5">
    <source>
        <dbReference type="ARBA" id="ARBA00048200"/>
    </source>
</evidence>
<dbReference type="InterPro" id="IPR005913">
    <property type="entry name" value="dTDP_dehydrorham_reduct"/>
</dbReference>
<keyword evidence="6" id="KW-0560">Oxidoreductase</keyword>
<organism evidence="8 9">
    <name type="scientific">Hymenobacter negativus</name>
    <dbReference type="NCBI Taxonomy" id="2795026"/>
    <lineage>
        <taxon>Bacteria</taxon>
        <taxon>Pseudomonadati</taxon>
        <taxon>Bacteroidota</taxon>
        <taxon>Cytophagia</taxon>
        <taxon>Cytophagales</taxon>
        <taxon>Hymenobacteraceae</taxon>
        <taxon>Hymenobacter</taxon>
    </lineage>
</organism>
<dbReference type="CDD" id="cd05254">
    <property type="entry name" value="dTDP_HR_like_SDR_e"/>
    <property type="match status" value="1"/>
</dbReference>
<comment type="pathway">
    <text evidence="1 6">Carbohydrate biosynthesis; dTDP-L-rhamnose biosynthesis.</text>
</comment>
<evidence type="ECO:0000256" key="6">
    <source>
        <dbReference type="RuleBase" id="RU364082"/>
    </source>
</evidence>
<dbReference type="EC" id="1.1.1.133" evidence="3 6"/>
<accession>A0ABS3QJW1</accession>
<dbReference type="EMBL" id="JAGETZ010000010">
    <property type="protein sequence ID" value="MBO2011288.1"/>
    <property type="molecule type" value="Genomic_DNA"/>
</dbReference>
<evidence type="ECO:0000256" key="1">
    <source>
        <dbReference type="ARBA" id="ARBA00004781"/>
    </source>
</evidence>
<dbReference type="Proteomes" id="UP000664369">
    <property type="component" value="Unassembled WGS sequence"/>
</dbReference>
<dbReference type="RefSeq" id="WP_208176980.1">
    <property type="nucleotide sequence ID" value="NZ_JAGETZ010000010.1"/>
</dbReference>